<comment type="caution">
    <text evidence="3">The sequence shown here is derived from an EMBL/GenBank/DDBJ whole genome shotgun (WGS) entry which is preliminary data.</text>
</comment>
<dbReference type="Gene3D" id="2.160.20.80">
    <property type="entry name" value="E3 ubiquitin-protein ligase SopA"/>
    <property type="match status" value="1"/>
</dbReference>
<proteinExistence type="predicted"/>
<organism evidence="3 4">
    <name type="scientific">Pararhodobacter marinus</name>
    <dbReference type="NCBI Taxonomy" id="2184063"/>
    <lineage>
        <taxon>Bacteria</taxon>
        <taxon>Pseudomonadati</taxon>
        <taxon>Pseudomonadota</taxon>
        <taxon>Alphaproteobacteria</taxon>
        <taxon>Rhodobacterales</taxon>
        <taxon>Paracoccaceae</taxon>
        <taxon>Pararhodobacter</taxon>
    </lineage>
</organism>
<evidence type="ECO:0000313" key="3">
    <source>
        <dbReference type="EMBL" id="PWE28177.1"/>
    </source>
</evidence>
<keyword evidence="4" id="KW-1185">Reference proteome</keyword>
<dbReference type="Proteomes" id="UP000244940">
    <property type="component" value="Unassembled WGS sequence"/>
</dbReference>
<dbReference type="RefSeq" id="WP_109533684.1">
    <property type="nucleotide sequence ID" value="NZ_QEYD01000007.1"/>
</dbReference>
<feature type="transmembrane region" description="Helical" evidence="2">
    <location>
        <begin position="224"/>
        <end position="245"/>
    </location>
</feature>
<evidence type="ECO:0008006" key="5">
    <source>
        <dbReference type="Google" id="ProtNLM"/>
    </source>
</evidence>
<reference evidence="3 4" key="1">
    <citation type="submission" date="2018-05" db="EMBL/GenBank/DDBJ databases">
        <title>Pararhodobacter marina sp. nov., isolated from deep-sea water of the Indian Ocean.</title>
        <authorList>
            <person name="Lai Q.Sr."/>
            <person name="Liu X."/>
            <person name="Shao Z."/>
        </authorList>
    </citation>
    <scope>NUCLEOTIDE SEQUENCE [LARGE SCALE GENOMIC DNA]</scope>
    <source>
        <strain evidence="3 4">CIC4N-9</strain>
    </source>
</reference>
<feature type="compositionally biased region" description="Basic and acidic residues" evidence="1">
    <location>
        <begin position="41"/>
        <end position="75"/>
    </location>
</feature>
<gene>
    <name evidence="3" type="ORF">C4N9_12575</name>
</gene>
<feature type="region of interest" description="Disordered" evidence="1">
    <location>
        <begin position="41"/>
        <end position="87"/>
    </location>
</feature>
<keyword evidence="2" id="KW-1133">Transmembrane helix</keyword>
<name>A0A2U2C8I3_9RHOB</name>
<dbReference type="GeneID" id="94365726"/>
<feature type="transmembrane region" description="Helical" evidence="2">
    <location>
        <begin position="348"/>
        <end position="373"/>
    </location>
</feature>
<dbReference type="AlphaFoldDB" id="A0A2U2C8I3"/>
<keyword evidence="2" id="KW-0472">Membrane</keyword>
<dbReference type="SUPFAM" id="SSF141571">
    <property type="entry name" value="Pentapeptide repeat-like"/>
    <property type="match status" value="1"/>
</dbReference>
<dbReference type="EMBL" id="QEYD01000007">
    <property type="protein sequence ID" value="PWE28177.1"/>
    <property type="molecule type" value="Genomic_DNA"/>
</dbReference>
<evidence type="ECO:0000256" key="2">
    <source>
        <dbReference type="SAM" id="Phobius"/>
    </source>
</evidence>
<evidence type="ECO:0000256" key="1">
    <source>
        <dbReference type="SAM" id="MobiDB-lite"/>
    </source>
</evidence>
<sequence>MKLFRPLSKPHMWETEAEARGTLMPDMLARERRLADQKIEQDLKQRRAEEERRAKEQARRAEIAARQDLSLERPAKHAPPASPEPLERALARGQCRFDDASLDFDGAEVSLDLAGMSFRGASLRNVRFSAASSLEAANFAGARLHNVTFAPGCTCRNTNFARAEFRNVTFEEGCIVTRASFQGLAYVQGWTVQLDANAVAGTDLSRTGSDWVRLSRRYRGMAQVLGMILSLGYGAVLILKIFLLATLAQGQSWALDAAALGGAGVPEGLPAGVREGVRGVPVWRLAFEGFMPGDYSLLIALLIALHQGARYVVTTRLAPLLDLQRYDGVTPPREAFAMLAVLDRLTALLGFVVVVIFSANLYLAATSVIYLGALP</sequence>
<dbReference type="OrthoDB" id="1495085at2"/>
<keyword evidence="2" id="KW-0812">Transmembrane</keyword>
<protein>
    <recommendedName>
        <fullName evidence="5">Pentapeptide repeat-containing protein</fullName>
    </recommendedName>
</protein>
<evidence type="ECO:0000313" key="4">
    <source>
        <dbReference type="Proteomes" id="UP000244940"/>
    </source>
</evidence>
<accession>A0A2U2C8I3</accession>